<keyword evidence="8 9" id="KW-0472">Membrane</keyword>
<feature type="transmembrane region" description="Helical" evidence="9">
    <location>
        <begin position="178"/>
        <end position="200"/>
    </location>
</feature>
<reference evidence="11 12" key="1">
    <citation type="submission" date="2018-08" db="EMBL/GenBank/DDBJ databases">
        <title>Paenibacillus sp. M4BSY-1, whole genome shotgun sequence.</title>
        <authorList>
            <person name="Tuo L."/>
        </authorList>
    </citation>
    <scope>NUCLEOTIDE SEQUENCE [LARGE SCALE GENOMIC DNA]</scope>
    <source>
        <strain evidence="11 12">M4BSY-1</strain>
    </source>
</reference>
<dbReference type="Proteomes" id="UP000261905">
    <property type="component" value="Unassembled WGS sequence"/>
</dbReference>
<evidence type="ECO:0000256" key="1">
    <source>
        <dbReference type="ARBA" id="ARBA00004651"/>
    </source>
</evidence>
<dbReference type="PANTHER" id="PTHR32243:SF50">
    <property type="entry name" value="MALTOSE_MALTODEXTRIN TRANSPORT SYSTEM PERMEASE PROTEIN MALG"/>
    <property type="match status" value="1"/>
</dbReference>
<dbReference type="InterPro" id="IPR035906">
    <property type="entry name" value="MetI-like_sf"/>
</dbReference>
<dbReference type="InterPro" id="IPR000515">
    <property type="entry name" value="MetI-like"/>
</dbReference>
<feature type="transmembrane region" description="Helical" evidence="9">
    <location>
        <begin position="7"/>
        <end position="28"/>
    </location>
</feature>
<feature type="transmembrane region" description="Helical" evidence="9">
    <location>
        <begin position="134"/>
        <end position="157"/>
    </location>
</feature>
<dbReference type="PROSITE" id="PS50928">
    <property type="entry name" value="ABC_TM1"/>
    <property type="match status" value="1"/>
</dbReference>
<dbReference type="GO" id="GO:0005886">
    <property type="term" value="C:plasma membrane"/>
    <property type="evidence" value="ECO:0007669"/>
    <property type="project" value="UniProtKB-SubCell"/>
</dbReference>
<organism evidence="11 12">
    <name type="scientific">Paenibacillus paeoniae</name>
    <dbReference type="NCBI Taxonomy" id="2292705"/>
    <lineage>
        <taxon>Bacteria</taxon>
        <taxon>Bacillati</taxon>
        <taxon>Bacillota</taxon>
        <taxon>Bacilli</taxon>
        <taxon>Bacillales</taxon>
        <taxon>Paenibacillaceae</taxon>
        <taxon>Paenibacillus</taxon>
    </lineage>
</organism>
<protein>
    <submittedName>
        <fullName evidence="11">Carbohydrate ABC transporter permease</fullName>
    </submittedName>
</protein>
<evidence type="ECO:0000256" key="4">
    <source>
        <dbReference type="ARBA" id="ARBA00022475"/>
    </source>
</evidence>
<evidence type="ECO:0000256" key="2">
    <source>
        <dbReference type="ARBA" id="ARBA00009047"/>
    </source>
</evidence>
<accession>A0A371P0U3</accession>
<evidence type="ECO:0000313" key="11">
    <source>
        <dbReference type="EMBL" id="REK69190.1"/>
    </source>
</evidence>
<keyword evidence="4" id="KW-1003">Cell membrane</keyword>
<name>A0A371P0U3_9BACL</name>
<dbReference type="EMBL" id="QUBQ01000010">
    <property type="protein sequence ID" value="REK69190.1"/>
    <property type="molecule type" value="Genomic_DNA"/>
</dbReference>
<proteinExistence type="inferred from homology"/>
<dbReference type="InterPro" id="IPR050901">
    <property type="entry name" value="BP-dep_ABC_trans_perm"/>
</dbReference>
<comment type="similarity">
    <text evidence="2">Belongs to the binding-protein-dependent transport system permease family. MalFG subfamily.</text>
</comment>
<dbReference type="Gene3D" id="1.10.3720.10">
    <property type="entry name" value="MetI-like"/>
    <property type="match status" value="1"/>
</dbReference>
<dbReference type="Pfam" id="PF00528">
    <property type="entry name" value="BPD_transp_1"/>
    <property type="match status" value="1"/>
</dbReference>
<keyword evidence="7 9" id="KW-1133">Transmembrane helix</keyword>
<dbReference type="OrthoDB" id="9810086at2"/>
<keyword evidence="3 9" id="KW-0813">Transport</keyword>
<comment type="caution">
    <text evidence="11">The sequence shown here is derived from an EMBL/GenBank/DDBJ whole genome shotgun (WGS) entry which is preliminary data.</text>
</comment>
<dbReference type="SUPFAM" id="SSF161098">
    <property type="entry name" value="MetI-like"/>
    <property type="match status" value="1"/>
</dbReference>
<evidence type="ECO:0000256" key="8">
    <source>
        <dbReference type="ARBA" id="ARBA00023136"/>
    </source>
</evidence>
<keyword evidence="12" id="KW-1185">Reference proteome</keyword>
<evidence type="ECO:0000256" key="6">
    <source>
        <dbReference type="ARBA" id="ARBA00022692"/>
    </source>
</evidence>
<gene>
    <name evidence="11" type="ORF">DX130_26025</name>
</gene>
<sequence>MVTVVKIFRYIIGILLTFLIVFPFYWVIVSSFKPADQILKPDLFPKTFTLIHYQELIEQTSYLTNLSNSIIVSIGTMAISVLIVIPASFALYRMKFKGRKFVSRLILATYVFPGILLLVPVYQLMADLNLVNSLLGLVVINVTFAAPFSVWLMHGFFDNVPIALDESAAIDGAGRMRTLFQIILPLIGPGIATISVYAFIMAWTEFAFSSVLINSDTLRTLPIGLNAIMGQYTVRWGWTTAGAVLALLPVVIFFAFVGKYFVKGLTAGAVK</sequence>
<dbReference type="PANTHER" id="PTHR32243">
    <property type="entry name" value="MALTOSE TRANSPORT SYSTEM PERMEASE-RELATED"/>
    <property type="match status" value="1"/>
</dbReference>
<comment type="subcellular location">
    <subcellularLocation>
        <location evidence="1 9">Cell membrane</location>
        <topology evidence="1 9">Multi-pass membrane protein</topology>
    </subcellularLocation>
</comment>
<dbReference type="AlphaFoldDB" id="A0A371P0U3"/>
<dbReference type="GO" id="GO:0055085">
    <property type="term" value="P:transmembrane transport"/>
    <property type="evidence" value="ECO:0007669"/>
    <property type="project" value="InterPro"/>
</dbReference>
<keyword evidence="6 9" id="KW-0812">Transmembrane</keyword>
<feature type="transmembrane region" description="Helical" evidence="9">
    <location>
        <begin position="104"/>
        <end position="122"/>
    </location>
</feature>
<evidence type="ECO:0000313" key="12">
    <source>
        <dbReference type="Proteomes" id="UP000261905"/>
    </source>
</evidence>
<feature type="transmembrane region" description="Helical" evidence="9">
    <location>
        <begin position="236"/>
        <end position="262"/>
    </location>
</feature>
<evidence type="ECO:0000256" key="5">
    <source>
        <dbReference type="ARBA" id="ARBA00022597"/>
    </source>
</evidence>
<evidence type="ECO:0000259" key="10">
    <source>
        <dbReference type="PROSITE" id="PS50928"/>
    </source>
</evidence>
<feature type="domain" description="ABC transmembrane type-1" evidence="10">
    <location>
        <begin position="66"/>
        <end position="257"/>
    </location>
</feature>
<keyword evidence="5" id="KW-0762">Sugar transport</keyword>
<evidence type="ECO:0000256" key="7">
    <source>
        <dbReference type="ARBA" id="ARBA00022989"/>
    </source>
</evidence>
<feature type="transmembrane region" description="Helical" evidence="9">
    <location>
        <begin position="70"/>
        <end position="92"/>
    </location>
</feature>
<evidence type="ECO:0000256" key="3">
    <source>
        <dbReference type="ARBA" id="ARBA00022448"/>
    </source>
</evidence>
<evidence type="ECO:0000256" key="9">
    <source>
        <dbReference type="RuleBase" id="RU363032"/>
    </source>
</evidence>
<dbReference type="CDD" id="cd06261">
    <property type="entry name" value="TM_PBP2"/>
    <property type="match status" value="1"/>
</dbReference>